<evidence type="ECO:0000313" key="2">
    <source>
        <dbReference type="EMBL" id="CAB4962737.1"/>
    </source>
</evidence>
<accession>A0A6J7L451</accession>
<evidence type="ECO:0000313" key="3">
    <source>
        <dbReference type="EMBL" id="CAB5029250.1"/>
    </source>
</evidence>
<dbReference type="InterPro" id="IPR031107">
    <property type="entry name" value="Small_HSP"/>
</dbReference>
<proteinExistence type="predicted"/>
<dbReference type="InterPro" id="IPR002068">
    <property type="entry name" value="A-crystallin/Hsp20_dom"/>
</dbReference>
<dbReference type="AlphaFoldDB" id="A0A6J7L451"/>
<dbReference type="EMBL" id="CAFBND010000183">
    <property type="protein sequence ID" value="CAB4962737.1"/>
    <property type="molecule type" value="Genomic_DNA"/>
</dbReference>
<dbReference type="PANTHER" id="PTHR11527">
    <property type="entry name" value="HEAT-SHOCK PROTEIN 20 FAMILY MEMBER"/>
    <property type="match status" value="1"/>
</dbReference>
<dbReference type="Pfam" id="PF00011">
    <property type="entry name" value="HSP20"/>
    <property type="match status" value="1"/>
</dbReference>
<dbReference type="CDD" id="cd06464">
    <property type="entry name" value="ACD_sHsps-like"/>
    <property type="match status" value="1"/>
</dbReference>
<feature type="domain" description="SHSP" evidence="1">
    <location>
        <begin position="30"/>
        <end position="146"/>
    </location>
</feature>
<protein>
    <submittedName>
        <fullName evidence="2">Unannotated protein</fullName>
    </submittedName>
</protein>
<dbReference type="InterPro" id="IPR008978">
    <property type="entry name" value="HSP20-like_chaperone"/>
</dbReference>
<name>A0A6J7L451_9ZZZZ</name>
<gene>
    <name evidence="2" type="ORF">UFOPK3752_02398</name>
    <name evidence="3" type="ORF">UFOPK4150_00793</name>
</gene>
<evidence type="ECO:0000259" key="1">
    <source>
        <dbReference type="PROSITE" id="PS01031"/>
    </source>
</evidence>
<dbReference type="Gene3D" id="2.60.40.790">
    <property type="match status" value="1"/>
</dbReference>
<sequence>MTTLVKSDRLSLPDLLWSAWPFGGVGVEFPNREAIAMRVEEFVDGETLVVRAEVPGVDPEKDVDITVSDGRLIVTAERREARHHGEVGKPGYRSEFRYGSYRRTLSLPEHVSPEEIKATYDHGILEVRMPLGAEPPAAHKIPVTTV</sequence>
<dbReference type="PROSITE" id="PS01031">
    <property type="entry name" value="SHSP"/>
    <property type="match status" value="1"/>
</dbReference>
<reference evidence="2" key="1">
    <citation type="submission" date="2020-05" db="EMBL/GenBank/DDBJ databases">
        <authorList>
            <person name="Chiriac C."/>
            <person name="Salcher M."/>
            <person name="Ghai R."/>
            <person name="Kavagutti S V."/>
        </authorList>
    </citation>
    <scope>NUCLEOTIDE SEQUENCE</scope>
</reference>
<dbReference type="EMBL" id="CAFBPU010000013">
    <property type="protein sequence ID" value="CAB5029250.1"/>
    <property type="molecule type" value="Genomic_DNA"/>
</dbReference>
<organism evidence="2">
    <name type="scientific">freshwater metagenome</name>
    <dbReference type="NCBI Taxonomy" id="449393"/>
    <lineage>
        <taxon>unclassified sequences</taxon>
        <taxon>metagenomes</taxon>
        <taxon>ecological metagenomes</taxon>
    </lineage>
</organism>
<dbReference type="SUPFAM" id="SSF49764">
    <property type="entry name" value="HSP20-like chaperones"/>
    <property type="match status" value="1"/>
</dbReference>